<dbReference type="Gene3D" id="1.10.443.10">
    <property type="entry name" value="Intergrase catalytic core"/>
    <property type="match status" value="1"/>
</dbReference>
<dbReference type="OrthoDB" id="8610787at2"/>
<dbReference type="Pfam" id="PF00589">
    <property type="entry name" value="Phage_integrase"/>
    <property type="match status" value="1"/>
</dbReference>
<dbReference type="GO" id="GO:0006310">
    <property type="term" value="P:DNA recombination"/>
    <property type="evidence" value="ECO:0007669"/>
    <property type="project" value="UniProtKB-KW"/>
</dbReference>
<feature type="compositionally biased region" description="Polar residues" evidence="10">
    <location>
        <begin position="371"/>
        <end position="380"/>
    </location>
</feature>
<dbReference type="PANTHER" id="PTHR30349">
    <property type="entry name" value="PHAGE INTEGRASE-RELATED"/>
    <property type="match status" value="1"/>
</dbReference>
<keyword evidence="14" id="KW-1185">Reference proteome</keyword>
<dbReference type="GO" id="GO:0015074">
    <property type="term" value="P:DNA integration"/>
    <property type="evidence" value="ECO:0007669"/>
    <property type="project" value="UniProtKB-KW"/>
</dbReference>
<dbReference type="InterPro" id="IPR011010">
    <property type="entry name" value="DNA_brk_join_enz"/>
</dbReference>
<comment type="caution">
    <text evidence="13">The sequence shown here is derived from an EMBL/GenBank/DDBJ whole genome shotgun (WGS) entry which is preliminary data.</text>
</comment>
<evidence type="ECO:0000256" key="2">
    <source>
        <dbReference type="ARBA" id="ARBA00022490"/>
    </source>
</evidence>
<dbReference type="SUPFAM" id="SSF56349">
    <property type="entry name" value="DNA breaking-rejoining enzymes"/>
    <property type="match status" value="1"/>
</dbReference>
<evidence type="ECO:0000313" key="14">
    <source>
        <dbReference type="Proteomes" id="UP000253628"/>
    </source>
</evidence>
<dbReference type="GO" id="GO:0007059">
    <property type="term" value="P:chromosome segregation"/>
    <property type="evidence" value="ECO:0007669"/>
    <property type="project" value="UniProtKB-KW"/>
</dbReference>
<dbReference type="CDD" id="cd00397">
    <property type="entry name" value="DNA_BRE_C"/>
    <property type="match status" value="1"/>
</dbReference>
<dbReference type="InterPro" id="IPR044068">
    <property type="entry name" value="CB"/>
</dbReference>
<proteinExistence type="predicted"/>
<feature type="region of interest" description="Disordered" evidence="10">
    <location>
        <begin position="371"/>
        <end position="398"/>
    </location>
</feature>
<dbReference type="Gene3D" id="1.10.150.130">
    <property type="match status" value="1"/>
</dbReference>
<feature type="domain" description="Core-binding (CB)" evidence="12">
    <location>
        <begin position="45"/>
        <end position="153"/>
    </location>
</feature>
<dbReference type="InterPro" id="IPR013762">
    <property type="entry name" value="Integrase-like_cat_sf"/>
</dbReference>
<evidence type="ECO:0000256" key="5">
    <source>
        <dbReference type="ARBA" id="ARBA00022908"/>
    </source>
</evidence>
<feature type="domain" description="Tyr recombinase" evidence="11">
    <location>
        <begin position="176"/>
        <end position="392"/>
    </location>
</feature>
<dbReference type="GO" id="GO:0003677">
    <property type="term" value="F:DNA binding"/>
    <property type="evidence" value="ECO:0007669"/>
    <property type="project" value="UniProtKB-UniRule"/>
</dbReference>
<dbReference type="PANTHER" id="PTHR30349:SF77">
    <property type="entry name" value="TYROSINE RECOMBINASE XERC"/>
    <property type="match status" value="1"/>
</dbReference>
<keyword evidence="3" id="KW-0132">Cell division</keyword>
<evidence type="ECO:0000256" key="1">
    <source>
        <dbReference type="ARBA" id="ARBA00004496"/>
    </source>
</evidence>
<dbReference type="InterPro" id="IPR050090">
    <property type="entry name" value="Tyrosine_recombinase_XerCD"/>
</dbReference>
<dbReference type="AlphaFoldDB" id="A0A366GY65"/>
<gene>
    <name evidence="13" type="ORF">DFR37_1308</name>
</gene>
<name>A0A366GY65_9BURK</name>
<evidence type="ECO:0000259" key="12">
    <source>
        <dbReference type="PROSITE" id="PS51900"/>
    </source>
</evidence>
<dbReference type="PROSITE" id="PS51898">
    <property type="entry name" value="TYR_RECOMBINASE"/>
    <property type="match status" value="1"/>
</dbReference>
<keyword evidence="7" id="KW-0233">DNA recombination</keyword>
<evidence type="ECO:0000256" key="8">
    <source>
        <dbReference type="ARBA" id="ARBA00023306"/>
    </source>
</evidence>
<dbReference type="PROSITE" id="PS51900">
    <property type="entry name" value="CB"/>
    <property type="match status" value="1"/>
</dbReference>
<keyword evidence="6 9" id="KW-0238">DNA-binding</keyword>
<keyword evidence="8" id="KW-0131">Cell cycle</keyword>
<evidence type="ECO:0000313" key="13">
    <source>
        <dbReference type="EMBL" id="RBP33571.1"/>
    </source>
</evidence>
<keyword evidence="2" id="KW-0963">Cytoplasm</keyword>
<dbReference type="InterPro" id="IPR010998">
    <property type="entry name" value="Integrase_recombinase_N"/>
</dbReference>
<accession>A0A366GY65</accession>
<reference evidence="13 14" key="1">
    <citation type="submission" date="2018-06" db="EMBL/GenBank/DDBJ databases">
        <title>Genomic Encyclopedia of Type Strains, Phase IV (KMG-IV): sequencing the most valuable type-strain genomes for metagenomic binning, comparative biology and taxonomic classification.</title>
        <authorList>
            <person name="Goeker M."/>
        </authorList>
    </citation>
    <scope>NUCLEOTIDE SEQUENCE [LARGE SCALE GENOMIC DNA]</scope>
    <source>
        <strain evidence="13 14">DSM 25520</strain>
    </source>
</reference>
<keyword evidence="5" id="KW-0229">DNA integration</keyword>
<evidence type="ECO:0000259" key="11">
    <source>
        <dbReference type="PROSITE" id="PS51898"/>
    </source>
</evidence>
<dbReference type="EMBL" id="QNRQ01000030">
    <property type="protein sequence ID" value="RBP33571.1"/>
    <property type="molecule type" value="Genomic_DNA"/>
</dbReference>
<evidence type="ECO:0000256" key="6">
    <source>
        <dbReference type="ARBA" id="ARBA00023125"/>
    </source>
</evidence>
<protein>
    <submittedName>
        <fullName evidence="13">Site-specific recombinase XerD</fullName>
    </submittedName>
</protein>
<organism evidence="13 14">
    <name type="scientific">Eoetvoesiella caeni</name>
    <dbReference type="NCBI Taxonomy" id="645616"/>
    <lineage>
        <taxon>Bacteria</taxon>
        <taxon>Pseudomonadati</taxon>
        <taxon>Pseudomonadota</taxon>
        <taxon>Betaproteobacteria</taxon>
        <taxon>Burkholderiales</taxon>
        <taxon>Alcaligenaceae</taxon>
        <taxon>Eoetvoesiella</taxon>
    </lineage>
</organism>
<evidence type="ECO:0000256" key="4">
    <source>
        <dbReference type="ARBA" id="ARBA00022829"/>
    </source>
</evidence>
<evidence type="ECO:0000256" key="9">
    <source>
        <dbReference type="PROSITE-ProRule" id="PRU01248"/>
    </source>
</evidence>
<dbReference type="InterPro" id="IPR002104">
    <property type="entry name" value="Integrase_catalytic"/>
</dbReference>
<evidence type="ECO:0000256" key="10">
    <source>
        <dbReference type="SAM" id="MobiDB-lite"/>
    </source>
</evidence>
<keyword evidence="4" id="KW-0159">Chromosome partition</keyword>
<dbReference type="GO" id="GO:0005737">
    <property type="term" value="C:cytoplasm"/>
    <property type="evidence" value="ECO:0007669"/>
    <property type="project" value="UniProtKB-SubCell"/>
</dbReference>
<dbReference type="Proteomes" id="UP000253628">
    <property type="component" value="Unassembled WGS sequence"/>
</dbReference>
<feature type="compositionally biased region" description="Basic and acidic residues" evidence="10">
    <location>
        <begin position="381"/>
        <end position="398"/>
    </location>
</feature>
<comment type="subcellular location">
    <subcellularLocation>
        <location evidence="1">Cytoplasm</location>
    </subcellularLocation>
</comment>
<evidence type="ECO:0000256" key="7">
    <source>
        <dbReference type="ARBA" id="ARBA00023172"/>
    </source>
</evidence>
<evidence type="ECO:0000256" key="3">
    <source>
        <dbReference type="ARBA" id="ARBA00022618"/>
    </source>
</evidence>
<dbReference type="GO" id="GO:0051301">
    <property type="term" value="P:cell division"/>
    <property type="evidence" value="ECO:0007669"/>
    <property type="project" value="UniProtKB-KW"/>
</dbReference>
<sequence length="398" mass="45350">MTLNNEYSLGLAPPSPFEAVRISPELDGRAGTNRAMGNRPQIAATTDIDAITAWLARFLDSPNTFTNYRKEAERLLLWSTGTQHKPVSSLTHEDLLAYQHFLSDPQPAAQWVMRSGRKVGRTHADWRPFAGPLAPTSRRQAIIVLNGMFSWLVTAGYLAGNPLSLSRQRARKAKPRVTRYLDDEAWSEVKLAIDALPRDSEREREHYFRLRWLFSLLYLCGLRISEVTQNSMGGFFCRRDKDGEERWWLEVTGKGEKTRIIPATNELMVELARYRREKGLAPFPSPDETTPLLLPIGKQTRALTRAAVHSIGKQVFKSTADRIRARGVDFESKAQRVELASAHWLRHTAGSHMANNQVDLRHVRDNLGHDSISTTNTYLHSSDDARHRETEEHHKVQW</sequence>